<feature type="compositionally biased region" description="Basic and acidic residues" evidence="1">
    <location>
        <begin position="311"/>
        <end position="327"/>
    </location>
</feature>
<feature type="compositionally biased region" description="Basic residues" evidence="1">
    <location>
        <begin position="377"/>
        <end position="392"/>
    </location>
</feature>
<feature type="compositionally biased region" description="Basic and acidic residues" evidence="1">
    <location>
        <begin position="275"/>
        <end position="287"/>
    </location>
</feature>
<gene>
    <name evidence="2" type="ORF">Ahy_B08g092700</name>
</gene>
<feature type="compositionally biased region" description="Basic and acidic residues" evidence="1">
    <location>
        <begin position="362"/>
        <end position="376"/>
    </location>
</feature>
<proteinExistence type="predicted"/>
<evidence type="ECO:0000313" key="2">
    <source>
        <dbReference type="EMBL" id="RYQ96819.1"/>
    </source>
</evidence>
<evidence type="ECO:0000313" key="3">
    <source>
        <dbReference type="Proteomes" id="UP000289738"/>
    </source>
</evidence>
<dbReference type="PANTHER" id="PTHR34684">
    <property type="entry name" value="OS08G0192200 PROTEIN"/>
    <property type="match status" value="1"/>
</dbReference>
<dbReference type="STRING" id="3818.A0A444Y4K6"/>
<dbReference type="EMBL" id="SDMP01000018">
    <property type="protein sequence ID" value="RYQ96819.1"/>
    <property type="molecule type" value="Genomic_DNA"/>
</dbReference>
<feature type="compositionally biased region" description="Basic residues" evidence="1">
    <location>
        <begin position="350"/>
        <end position="359"/>
    </location>
</feature>
<feature type="compositionally biased region" description="Polar residues" evidence="1">
    <location>
        <begin position="252"/>
        <end position="263"/>
    </location>
</feature>
<protein>
    <submittedName>
        <fullName evidence="2">Uncharacterized protein</fullName>
    </submittedName>
</protein>
<accession>A0A444Y4K6</accession>
<feature type="compositionally biased region" description="Basic and acidic residues" evidence="1">
    <location>
        <begin position="233"/>
        <end position="251"/>
    </location>
</feature>
<name>A0A444Y4K6_ARAHY</name>
<evidence type="ECO:0000256" key="1">
    <source>
        <dbReference type="SAM" id="MobiDB-lite"/>
    </source>
</evidence>
<feature type="compositionally biased region" description="Basic and acidic residues" evidence="1">
    <location>
        <begin position="184"/>
        <end position="206"/>
    </location>
</feature>
<dbReference type="AlphaFoldDB" id="A0A444Y4K6"/>
<dbReference type="Proteomes" id="UP000289738">
    <property type="component" value="Chromosome B08"/>
</dbReference>
<organism evidence="2 3">
    <name type="scientific">Arachis hypogaea</name>
    <name type="common">Peanut</name>
    <dbReference type="NCBI Taxonomy" id="3818"/>
    <lineage>
        <taxon>Eukaryota</taxon>
        <taxon>Viridiplantae</taxon>
        <taxon>Streptophyta</taxon>
        <taxon>Embryophyta</taxon>
        <taxon>Tracheophyta</taxon>
        <taxon>Spermatophyta</taxon>
        <taxon>Magnoliopsida</taxon>
        <taxon>eudicotyledons</taxon>
        <taxon>Gunneridae</taxon>
        <taxon>Pentapetalae</taxon>
        <taxon>rosids</taxon>
        <taxon>fabids</taxon>
        <taxon>Fabales</taxon>
        <taxon>Fabaceae</taxon>
        <taxon>Papilionoideae</taxon>
        <taxon>50 kb inversion clade</taxon>
        <taxon>dalbergioids sensu lato</taxon>
        <taxon>Dalbergieae</taxon>
        <taxon>Pterocarpus clade</taxon>
        <taxon>Arachis</taxon>
    </lineage>
</organism>
<feature type="region of interest" description="Disordered" evidence="1">
    <location>
        <begin position="184"/>
        <end position="392"/>
    </location>
</feature>
<reference evidence="2 3" key="1">
    <citation type="submission" date="2019-01" db="EMBL/GenBank/DDBJ databases">
        <title>Sequencing of cultivated peanut Arachis hypogaea provides insights into genome evolution and oil improvement.</title>
        <authorList>
            <person name="Chen X."/>
        </authorList>
    </citation>
    <scope>NUCLEOTIDE SEQUENCE [LARGE SCALE GENOMIC DNA]</scope>
    <source>
        <strain evidence="3">cv. Fuhuasheng</strain>
        <tissue evidence="2">Leaves</tissue>
    </source>
</reference>
<sequence length="392" mass="44458">MMIKTFLPSPIFTFRGGGIGVGHPTCRGCAVLSCARQLTSSIVQEWLVPIFILLPFIAAAVLRSSALPLLPLSRVVFIFAGTSFHLPLPQVARHVVFIFSARNPAAQMDLETENRLAAMLMREAAELRRQSEQEGVLAYLHKPNVRTRPNSRFLTATVRGVQQANRAVEVNEMWRVRQKELELDKQAKGTTKDKSSGYKSHTDRDSSGSPRRYAAFDNSLNASSSCSSKRKWDKCGSKDKGSSDKHYKDISNNDPSRSMSRHGNFQEPEYNPEPEGIRDEEMEEFLHTRKKRGRGGIGPRMDETGPYLPPHPDREASPTPDAREHRLIYGLERPSSGKSNESSEEELHDKRLKKRRKSHSGNSDKEHSNSKKDRSKEKSKHKKKEKKRKHRH</sequence>
<dbReference type="PANTHER" id="PTHR34684:SF1">
    <property type="entry name" value="OS08G0192200 PROTEIN"/>
    <property type="match status" value="1"/>
</dbReference>
<comment type="caution">
    <text evidence="2">The sequence shown here is derived from an EMBL/GenBank/DDBJ whole genome shotgun (WGS) entry which is preliminary data.</text>
</comment>
<keyword evidence="3" id="KW-1185">Reference proteome</keyword>